<protein>
    <recommendedName>
        <fullName evidence="3">DUF4388 domain-containing protein</fullName>
    </recommendedName>
</protein>
<dbReference type="Proteomes" id="UP000001918">
    <property type="component" value="Chromosome"/>
</dbReference>
<dbReference type="OrthoDB" id="3538879at2"/>
<dbReference type="EMBL" id="CP001738">
    <property type="protein sequence ID" value="ACY95877.1"/>
    <property type="molecule type" value="Genomic_DNA"/>
</dbReference>
<evidence type="ECO:0000313" key="2">
    <source>
        <dbReference type="Proteomes" id="UP000001918"/>
    </source>
</evidence>
<dbReference type="KEGG" id="tcu:Tcur_0273"/>
<dbReference type="HOGENOM" id="CLU_1151361_0_0_11"/>
<keyword evidence="2" id="KW-1185">Reference proteome</keyword>
<proteinExistence type="predicted"/>
<evidence type="ECO:0008006" key="3">
    <source>
        <dbReference type="Google" id="ProtNLM"/>
    </source>
</evidence>
<reference evidence="1 2" key="1">
    <citation type="journal article" date="2011" name="Stand. Genomic Sci.">
        <title>Complete genome sequence of Thermomonospora curvata type strain (B9).</title>
        <authorList>
            <person name="Chertkov O."/>
            <person name="Sikorski J."/>
            <person name="Nolan M."/>
            <person name="Lapidus A."/>
            <person name="Lucas S."/>
            <person name="Del Rio T.G."/>
            <person name="Tice H."/>
            <person name="Cheng J.F."/>
            <person name="Goodwin L."/>
            <person name="Pitluck S."/>
            <person name="Liolios K."/>
            <person name="Ivanova N."/>
            <person name="Mavromatis K."/>
            <person name="Mikhailova N."/>
            <person name="Ovchinnikova G."/>
            <person name="Pati A."/>
            <person name="Chen A."/>
            <person name="Palaniappan K."/>
            <person name="Djao O.D."/>
            <person name="Land M."/>
            <person name="Hauser L."/>
            <person name="Chang Y.J."/>
            <person name="Jeffries C.D."/>
            <person name="Brettin T."/>
            <person name="Han C."/>
            <person name="Detter J.C."/>
            <person name="Rohde M."/>
            <person name="Goker M."/>
            <person name="Woyke T."/>
            <person name="Bristow J."/>
            <person name="Eisen J.A."/>
            <person name="Markowitz V."/>
            <person name="Hugenholtz P."/>
            <person name="Klenk H.P."/>
            <person name="Kyrpides N.C."/>
        </authorList>
    </citation>
    <scope>NUCLEOTIDE SEQUENCE [LARGE SCALE GENOMIC DNA]</scope>
    <source>
        <strain evidence="2">ATCC 19995 / DSM 43183 / JCM 3096 / KCTC 9072 / NBRC 15933 / NCIMB 10081 / Henssen B9</strain>
    </source>
</reference>
<dbReference type="STRING" id="471852.Tcur_0273"/>
<dbReference type="RefSeq" id="WP_012850661.1">
    <property type="nucleotide sequence ID" value="NC_013510.1"/>
</dbReference>
<name>D1A1F5_THECD</name>
<sequence>MAYFHREPIAVRLGKLADSGRSGVLRVSGDCGGVIYLSEGEVLYAESQRTPALAAWPVIPPDSTGRGASWAEPGAPGSLEWEYSVREATMDAALELIAGSGRNPPKHRFRESGTLRIEGTNGIPVPALLAEVERRRRVLEQLSALLTPDTVVVRNPRFDPPALQVSAAQWTLLRHMGDRATPRELALELGCSVFGTTIEVFRLVVLRLLAVAGVPAPPVPAGGSAWPDPRRSTVSFLRAVL</sequence>
<dbReference type="AlphaFoldDB" id="D1A1F5"/>
<accession>D1A1F5</accession>
<organism evidence="1 2">
    <name type="scientific">Thermomonospora curvata (strain ATCC 19995 / DSM 43183 / JCM 3096 / KCTC 9072 / NBRC 15933 / NCIMB 10081 / Henssen B9)</name>
    <dbReference type="NCBI Taxonomy" id="471852"/>
    <lineage>
        <taxon>Bacteria</taxon>
        <taxon>Bacillati</taxon>
        <taxon>Actinomycetota</taxon>
        <taxon>Actinomycetes</taxon>
        <taxon>Streptosporangiales</taxon>
        <taxon>Thermomonosporaceae</taxon>
        <taxon>Thermomonospora</taxon>
    </lineage>
</organism>
<gene>
    <name evidence="1" type="ordered locus">Tcur_0273</name>
</gene>
<evidence type="ECO:0000313" key="1">
    <source>
        <dbReference type="EMBL" id="ACY95877.1"/>
    </source>
</evidence>